<keyword evidence="3" id="KW-1185">Reference proteome</keyword>
<dbReference type="SUPFAM" id="SSF52058">
    <property type="entry name" value="L domain-like"/>
    <property type="match status" value="1"/>
</dbReference>
<proteinExistence type="predicted"/>
<feature type="region of interest" description="Disordered" evidence="1">
    <location>
        <begin position="234"/>
        <end position="262"/>
    </location>
</feature>
<name>A0ABU6ZES3_9FABA</name>
<comment type="caution">
    <text evidence="2">The sequence shown here is derived from an EMBL/GenBank/DDBJ whole genome shotgun (WGS) entry which is preliminary data.</text>
</comment>
<evidence type="ECO:0000313" key="2">
    <source>
        <dbReference type="EMBL" id="MED6220454.1"/>
    </source>
</evidence>
<protein>
    <submittedName>
        <fullName evidence="2">Uncharacterized protein</fullName>
    </submittedName>
</protein>
<evidence type="ECO:0000313" key="3">
    <source>
        <dbReference type="Proteomes" id="UP001341840"/>
    </source>
</evidence>
<dbReference type="InterPro" id="IPR032675">
    <property type="entry name" value="LRR_dom_sf"/>
</dbReference>
<reference evidence="2 3" key="1">
    <citation type="journal article" date="2023" name="Plants (Basel)">
        <title>Bridging the Gap: Combining Genomics and Transcriptomics Approaches to Understand Stylosanthes scabra, an Orphan Legume from the Brazilian Caatinga.</title>
        <authorList>
            <person name="Ferreira-Neto J.R.C."/>
            <person name="da Silva M.D."/>
            <person name="Binneck E."/>
            <person name="de Melo N.F."/>
            <person name="da Silva R.H."/>
            <person name="de Melo A.L.T.M."/>
            <person name="Pandolfi V."/>
            <person name="Bustamante F.O."/>
            <person name="Brasileiro-Vidal A.C."/>
            <person name="Benko-Iseppon A.M."/>
        </authorList>
    </citation>
    <scope>NUCLEOTIDE SEQUENCE [LARGE SCALE GENOMIC DNA]</scope>
    <source>
        <tissue evidence="2">Leaves</tissue>
    </source>
</reference>
<dbReference type="EMBL" id="JASCZI010272132">
    <property type="protein sequence ID" value="MED6220454.1"/>
    <property type="molecule type" value="Genomic_DNA"/>
</dbReference>
<accession>A0ABU6ZES3</accession>
<gene>
    <name evidence="2" type="ORF">PIB30_045008</name>
</gene>
<sequence length="283" mass="31353">MIDLIGELVWIKNLYHELRVEVSVAPLIYYDNLSAVLLAANPILHSKSKHFKTDDYTSFNSLIFSNSLFPFSPFFPCSSVETLTTFVSINRGSSQPFTDPQTNITWTQEDAFIDHGESFNVSLGLGTLSTLRAFHNNTLKKNLVALTGVTDSRDAGFGYDVPLIQHLGYLSGHDLRGVLPDFSSMDALETMNLSHNRFSGSIPASLKNTKIDIDTTNNCLYGMKCPILIDSPPPPQHPLFSDDDEDNSLPRSLLLSGDDEPSRSGNMKLDLLLIGGVLFIKFF</sequence>
<dbReference type="Gene3D" id="3.80.10.10">
    <property type="entry name" value="Ribonuclease Inhibitor"/>
    <property type="match status" value="1"/>
</dbReference>
<dbReference type="Proteomes" id="UP001341840">
    <property type="component" value="Unassembled WGS sequence"/>
</dbReference>
<evidence type="ECO:0000256" key="1">
    <source>
        <dbReference type="SAM" id="MobiDB-lite"/>
    </source>
</evidence>
<organism evidence="2 3">
    <name type="scientific">Stylosanthes scabra</name>
    <dbReference type="NCBI Taxonomy" id="79078"/>
    <lineage>
        <taxon>Eukaryota</taxon>
        <taxon>Viridiplantae</taxon>
        <taxon>Streptophyta</taxon>
        <taxon>Embryophyta</taxon>
        <taxon>Tracheophyta</taxon>
        <taxon>Spermatophyta</taxon>
        <taxon>Magnoliopsida</taxon>
        <taxon>eudicotyledons</taxon>
        <taxon>Gunneridae</taxon>
        <taxon>Pentapetalae</taxon>
        <taxon>rosids</taxon>
        <taxon>fabids</taxon>
        <taxon>Fabales</taxon>
        <taxon>Fabaceae</taxon>
        <taxon>Papilionoideae</taxon>
        <taxon>50 kb inversion clade</taxon>
        <taxon>dalbergioids sensu lato</taxon>
        <taxon>Dalbergieae</taxon>
        <taxon>Pterocarpus clade</taxon>
        <taxon>Stylosanthes</taxon>
    </lineage>
</organism>